<dbReference type="AlphaFoldDB" id="A0A7L4ZJJ9"/>
<keyword evidence="1" id="KW-0812">Transmembrane</keyword>
<keyword evidence="1" id="KW-1133">Transmembrane helix</keyword>
<evidence type="ECO:0000313" key="2">
    <source>
        <dbReference type="EMBL" id="QHI36691.1"/>
    </source>
</evidence>
<feature type="transmembrane region" description="Helical" evidence="1">
    <location>
        <begin position="7"/>
        <end position="26"/>
    </location>
</feature>
<sequence>MNKSVKLVLLIVGIILIGYGVYTMIMPETSVDLAVVKIEGQDNTNSYFAIGLGLVALIGSFLGGKK</sequence>
<dbReference type="OrthoDB" id="1454197at2"/>
<dbReference type="KEGG" id="kan:IMCC3317_20560"/>
<evidence type="ECO:0000256" key="1">
    <source>
        <dbReference type="SAM" id="Phobius"/>
    </source>
</evidence>
<gene>
    <name evidence="2" type="ORF">IMCC3317_20560</name>
</gene>
<feature type="transmembrane region" description="Helical" evidence="1">
    <location>
        <begin position="46"/>
        <end position="64"/>
    </location>
</feature>
<accession>A0A7L4ZJJ9</accession>
<dbReference type="Proteomes" id="UP000464657">
    <property type="component" value="Chromosome"/>
</dbReference>
<protein>
    <submittedName>
        <fullName evidence="2">Uncharacterized protein</fullName>
    </submittedName>
</protein>
<proteinExistence type="predicted"/>
<reference evidence="2 3" key="1">
    <citation type="journal article" date="2013" name="Int. J. Syst. Evol. Microbiol.">
        <title>Kordia antarctica sp. nov., isolated from Antarctic seawater.</title>
        <authorList>
            <person name="Baek K."/>
            <person name="Choi A."/>
            <person name="Kang I."/>
            <person name="Lee K."/>
            <person name="Cho J.C."/>
        </authorList>
    </citation>
    <scope>NUCLEOTIDE SEQUENCE [LARGE SCALE GENOMIC DNA]</scope>
    <source>
        <strain evidence="2 3">IMCC3317</strain>
    </source>
</reference>
<organism evidence="2 3">
    <name type="scientific">Kordia antarctica</name>
    <dbReference type="NCBI Taxonomy" id="1218801"/>
    <lineage>
        <taxon>Bacteria</taxon>
        <taxon>Pseudomonadati</taxon>
        <taxon>Bacteroidota</taxon>
        <taxon>Flavobacteriia</taxon>
        <taxon>Flavobacteriales</taxon>
        <taxon>Flavobacteriaceae</taxon>
        <taxon>Kordia</taxon>
    </lineage>
</organism>
<keyword evidence="1" id="KW-0472">Membrane</keyword>
<evidence type="ECO:0000313" key="3">
    <source>
        <dbReference type="Proteomes" id="UP000464657"/>
    </source>
</evidence>
<dbReference type="RefSeq" id="WP_160129376.1">
    <property type="nucleotide sequence ID" value="NZ_CP019288.1"/>
</dbReference>
<keyword evidence="3" id="KW-1185">Reference proteome</keyword>
<name>A0A7L4ZJJ9_9FLAO</name>
<dbReference type="EMBL" id="CP019288">
    <property type="protein sequence ID" value="QHI36691.1"/>
    <property type="molecule type" value="Genomic_DNA"/>
</dbReference>